<dbReference type="PANTHER" id="PTHR23056">
    <property type="entry name" value="CALCINEURIN B"/>
    <property type="match status" value="1"/>
</dbReference>
<comment type="caution">
    <text evidence="5">The sequence shown here is derived from an EMBL/GenBank/DDBJ whole genome shotgun (WGS) entry which is preliminary data.</text>
</comment>
<sequence>MGQRGSSMGTLKRRQLKELQVQTHFDSEEILALYSHFKSIASSQTDDGQIDRNEFREAIGLTDSLFVDRLFSLFDENDDGYINFQEFICGLSILCVRGTLDEKTHFSFRIYDFDNDNKISNEELTSMLKTSLGENGVVLTPTQLELIIRATFEEADVNRDGFIDFEEYKALVAKQPSILSNMTLDFARVIEQRLETARATASGSNRRSRGSTAQTTEVK</sequence>
<feature type="region of interest" description="Disordered" evidence="3">
    <location>
        <begin position="197"/>
        <end position="219"/>
    </location>
</feature>
<organism evidence="5 6">
    <name type="scientific">Hondaea fermentalgiana</name>
    <dbReference type="NCBI Taxonomy" id="2315210"/>
    <lineage>
        <taxon>Eukaryota</taxon>
        <taxon>Sar</taxon>
        <taxon>Stramenopiles</taxon>
        <taxon>Bigyra</taxon>
        <taxon>Labyrinthulomycetes</taxon>
        <taxon>Thraustochytrida</taxon>
        <taxon>Thraustochytriidae</taxon>
        <taxon>Hondaea</taxon>
    </lineage>
</organism>
<dbReference type="PROSITE" id="PS50222">
    <property type="entry name" value="EF_HAND_2"/>
    <property type="match status" value="3"/>
</dbReference>
<proteinExistence type="predicted"/>
<dbReference type="SMART" id="SM00054">
    <property type="entry name" value="EFh"/>
    <property type="match status" value="3"/>
</dbReference>
<name>A0A2R5GNZ8_9STRA</name>
<dbReference type="GO" id="GO:0019722">
    <property type="term" value="P:calcium-mediated signaling"/>
    <property type="evidence" value="ECO:0007669"/>
    <property type="project" value="InterPro"/>
</dbReference>
<evidence type="ECO:0000256" key="2">
    <source>
        <dbReference type="ARBA" id="ARBA00022837"/>
    </source>
</evidence>
<feature type="compositionally biased region" description="Polar residues" evidence="3">
    <location>
        <begin position="199"/>
        <end position="219"/>
    </location>
</feature>
<dbReference type="PRINTS" id="PR00450">
    <property type="entry name" value="RECOVERIN"/>
</dbReference>
<keyword evidence="1" id="KW-0677">Repeat</keyword>
<dbReference type="InterPro" id="IPR002048">
    <property type="entry name" value="EF_hand_dom"/>
</dbReference>
<evidence type="ECO:0000256" key="3">
    <source>
        <dbReference type="SAM" id="MobiDB-lite"/>
    </source>
</evidence>
<dbReference type="InterPro" id="IPR011992">
    <property type="entry name" value="EF-hand-dom_pair"/>
</dbReference>
<feature type="domain" description="EF-hand" evidence="4">
    <location>
        <begin position="62"/>
        <end position="97"/>
    </location>
</feature>
<dbReference type="Pfam" id="PF13499">
    <property type="entry name" value="EF-hand_7"/>
    <property type="match status" value="1"/>
</dbReference>
<reference evidence="5 6" key="1">
    <citation type="submission" date="2017-12" db="EMBL/GenBank/DDBJ databases">
        <title>Sequencing, de novo assembly and annotation of complete genome of a new Thraustochytrid species, strain FCC1311.</title>
        <authorList>
            <person name="Sedici K."/>
            <person name="Godart F."/>
            <person name="Aiese Cigliano R."/>
            <person name="Sanseverino W."/>
            <person name="Barakat M."/>
            <person name="Ortet P."/>
            <person name="Marechal E."/>
            <person name="Cagnac O."/>
            <person name="Amato A."/>
        </authorList>
    </citation>
    <scope>NUCLEOTIDE SEQUENCE [LARGE SCALE GENOMIC DNA]</scope>
</reference>
<dbReference type="GO" id="GO:0005509">
    <property type="term" value="F:calcium ion binding"/>
    <property type="evidence" value="ECO:0007669"/>
    <property type="project" value="InterPro"/>
</dbReference>
<dbReference type="PANTHER" id="PTHR23056:SF110">
    <property type="entry name" value="CALMODULIN"/>
    <property type="match status" value="1"/>
</dbReference>
<feature type="domain" description="EF-hand" evidence="4">
    <location>
        <begin position="99"/>
        <end position="134"/>
    </location>
</feature>
<dbReference type="GO" id="GO:0019900">
    <property type="term" value="F:kinase binding"/>
    <property type="evidence" value="ECO:0007669"/>
    <property type="project" value="InterPro"/>
</dbReference>
<keyword evidence="2" id="KW-0106">Calcium</keyword>
<keyword evidence="6" id="KW-1185">Reference proteome</keyword>
<evidence type="ECO:0000259" key="4">
    <source>
        <dbReference type="PROSITE" id="PS50222"/>
    </source>
</evidence>
<gene>
    <name evidence="5" type="ORF">FCC1311_082442</name>
</gene>
<dbReference type="InterPro" id="IPR018247">
    <property type="entry name" value="EF_Hand_1_Ca_BS"/>
</dbReference>
<feature type="domain" description="EF-hand" evidence="4">
    <location>
        <begin position="143"/>
        <end position="178"/>
    </location>
</feature>
<protein>
    <submittedName>
        <fullName evidence="5">Calcineurin B-like protein 1</fullName>
    </submittedName>
</protein>
<dbReference type="Pfam" id="PF13833">
    <property type="entry name" value="EF-hand_8"/>
    <property type="match status" value="1"/>
</dbReference>
<dbReference type="AlphaFoldDB" id="A0A2R5GNZ8"/>
<dbReference type="Proteomes" id="UP000241890">
    <property type="component" value="Unassembled WGS sequence"/>
</dbReference>
<dbReference type="PROSITE" id="PS00018">
    <property type="entry name" value="EF_HAND_1"/>
    <property type="match status" value="3"/>
</dbReference>
<dbReference type="Gene3D" id="1.10.238.10">
    <property type="entry name" value="EF-hand"/>
    <property type="match status" value="1"/>
</dbReference>
<evidence type="ECO:0000256" key="1">
    <source>
        <dbReference type="ARBA" id="ARBA00022737"/>
    </source>
</evidence>
<evidence type="ECO:0000313" key="6">
    <source>
        <dbReference type="Proteomes" id="UP000241890"/>
    </source>
</evidence>
<dbReference type="OrthoDB" id="191686at2759"/>
<dbReference type="CDD" id="cd00051">
    <property type="entry name" value="EFh"/>
    <property type="match status" value="2"/>
</dbReference>
<dbReference type="SUPFAM" id="SSF47473">
    <property type="entry name" value="EF-hand"/>
    <property type="match status" value="1"/>
</dbReference>
<dbReference type="InterPro" id="IPR045198">
    <property type="entry name" value="CNBL1-10"/>
</dbReference>
<evidence type="ECO:0000313" key="5">
    <source>
        <dbReference type="EMBL" id="GBG32019.1"/>
    </source>
</evidence>
<accession>A0A2R5GNZ8</accession>
<dbReference type="InParanoid" id="A0A2R5GNZ8"/>
<dbReference type="EMBL" id="BEYU01000111">
    <property type="protein sequence ID" value="GBG32019.1"/>
    <property type="molecule type" value="Genomic_DNA"/>
</dbReference>